<dbReference type="InterPro" id="IPR018647">
    <property type="entry name" value="SLFN_3-like_DNA/RNA_helicase"/>
</dbReference>
<proteinExistence type="predicted"/>
<evidence type="ECO:0000313" key="3">
    <source>
        <dbReference type="EMBL" id="WUQ17503.1"/>
    </source>
</evidence>
<dbReference type="EMBL" id="CP108090">
    <property type="protein sequence ID" value="WUQ17503.1"/>
    <property type="molecule type" value="Genomic_DNA"/>
</dbReference>
<feature type="region of interest" description="Disordered" evidence="1">
    <location>
        <begin position="667"/>
        <end position="688"/>
    </location>
</feature>
<feature type="compositionally biased region" description="Basic and acidic residues" evidence="1">
    <location>
        <begin position="1"/>
        <end position="14"/>
    </location>
</feature>
<feature type="domain" description="Schlafen group 3-like DNA/RNA helicase" evidence="2">
    <location>
        <begin position="310"/>
        <end position="656"/>
    </location>
</feature>
<dbReference type="InterPro" id="IPR027417">
    <property type="entry name" value="P-loop_NTPase"/>
</dbReference>
<dbReference type="Proteomes" id="UP001432039">
    <property type="component" value="Chromosome"/>
</dbReference>
<evidence type="ECO:0000313" key="4">
    <source>
        <dbReference type="Proteomes" id="UP001432039"/>
    </source>
</evidence>
<dbReference type="SUPFAM" id="SSF52540">
    <property type="entry name" value="P-loop containing nucleoside triphosphate hydrolases"/>
    <property type="match status" value="1"/>
</dbReference>
<gene>
    <name evidence="3" type="ORF">OG517_42415</name>
</gene>
<accession>A0ABZ1TQ42</accession>
<organism evidence="3 4">
    <name type="scientific">Streptomyces virginiae</name>
    <name type="common">Streptomyces cinnamonensis</name>
    <dbReference type="NCBI Taxonomy" id="1961"/>
    <lineage>
        <taxon>Bacteria</taxon>
        <taxon>Bacillati</taxon>
        <taxon>Actinomycetota</taxon>
        <taxon>Actinomycetes</taxon>
        <taxon>Kitasatosporales</taxon>
        <taxon>Streptomycetaceae</taxon>
        <taxon>Streptomyces</taxon>
    </lineage>
</organism>
<evidence type="ECO:0000256" key="1">
    <source>
        <dbReference type="SAM" id="MobiDB-lite"/>
    </source>
</evidence>
<evidence type="ECO:0000259" key="2">
    <source>
        <dbReference type="Pfam" id="PF09848"/>
    </source>
</evidence>
<feature type="region of interest" description="Disordered" evidence="1">
    <location>
        <begin position="1"/>
        <end position="27"/>
    </location>
</feature>
<dbReference type="RefSeq" id="WP_328965719.1">
    <property type="nucleotide sequence ID" value="NZ_CP108090.1"/>
</dbReference>
<keyword evidence="4" id="KW-1185">Reference proteome</keyword>
<name>A0ABZ1TQ42_STRVG</name>
<reference evidence="3" key="1">
    <citation type="submission" date="2022-10" db="EMBL/GenBank/DDBJ databases">
        <title>The complete genomes of actinobacterial strains from the NBC collection.</title>
        <authorList>
            <person name="Joergensen T.S."/>
            <person name="Alvarez Arevalo M."/>
            <person name="Sterndorff E.B."/>
            <person name="Faurdal D."/>
            <person name="Vuksanovic O."/>
            <person name="Mourched A.-S."/>
            <person name="Charusanti P."/>
            <person name="Shaw S."/>
            <person name="Blin K."/>
            <person name="Weber T."/>
        </authorList>
    </citation>
    <scope>NUCLEOTIDE SEQUENCE</scope>
    <source>
        <strain evidence="3">NBC_00248</strain>
    </source>
</reference>
<feature type="region of interest" description="Disordered" evidence="1">
    <location>
        <begin position="287"/>
        <end position="308"/>
    </location>
</feature>
<dbReference type="Pfam" id="PF09848">
    <property type="entry name" value="SLFN-g3_helicase"/>
    <property type="match status" value="1"/>
</dbReference>
<protein>
    <submittedName>
        <fullName evidence="3">DUF2075 domain-containing protein</fullName>
    </submittedName>
</protein>
<sequence>MSDETRTEMTHDKPAIPGPLRAPAPEQEAPAGVACAAAGSVGEIAALVEHPAFIARCAERYRACGFGVPDEGEVRSWRASWPPLFAALMRAGLSDLRVYLEYGTPGGGRRLDALLVGSAPGGGLVLVVVELKQWQTCRILDGGRVMRSDGVVTTHPVHQVAAYRSFFGHWRPDGAPRLELRAVVVLHNATADQGAALSAAAPAFEDIPVLTAGDLTSPPAALARLLRCDDMGAVSPAQAASFEDIRWAPSAGLLDHVGSVLAGKPAFALIGDQQDAFTRIRDKAAHSLRNPVPPPQGAPGPHGKPTTRGAVITVHGGPGSGKSALAVRLLSHFMRDHPDASPRFVTPSGTLRAHLLDATADHPGARELFPSSTSLRSTAARARAVVIDEAQRMARTGGRMAPELAAALEQVPLVVVFLDERQVVRPNEGVSVAEIAAFAHATGRRHHSLELTGSFRCQGSKAYTDWVEALLYGRPVPWTGQAGYDLGLCEDPFVLQAGVEQATAAGDSARITAGFCWKWTPTRQAARTLPLDIRITSASPTGEPRIWQAAWNASTALTTADGEPLAPPSQLWASHTGGHQQVGCVYTAQGLEYHHSAVIIGPDLTWRDNRWTAHPGESHDARLRDLTPDEYLPLALNTYRVLLTRGTHTTHIHATDPETHHHLTTLINPNHPTSTTPTTTQALPGHTI</sequence>